<keyword evidence="8" id="KW-1185">Reference proteome</keyword>
<evidence type="ECO:0000313" key="8">
    <source>
        <dbReference type="Proteomes" id="UP000722485"/>
    </source>
</evidence>
<dbReference type="EMBL" id="JAANBB010000372">
    <property type="protein sequence ID" value="KAF7543354.1"/>
    <property type="molecule type" value="Genomic_DNA"/>
</dbReference>
<dbReference type="InterPro" id="IPR038739">
    <property type="entry name" value="ARMC8/Vid28"/>
</dbReference>
<keyword evidence="3" id="KW-0963">Cytoplasm</keyword>
<gene>
    <name evidence="7" type="ORF">G7Z17_g10806</name>
</gene>
<protein>
    <recommendedName>
        <fullName evidence="9">Armadillo repeat-containing protein 8</fullName>
    </recommendedName>
</protein>
<keyword evidence="5" id="KW-0539">Nucleus</keyword>
<reference evidence="7" key="1">
    <citation type="submission" date="2020-03" db="EMBL/GenBank/DDBJ databases">
        <title>Draft Genome Sequence of Cylindrodendrum hubeiense.</title>
        <authorList>
            <person name="Buettner E."/>
            <person name="Kellner H."/>
        </authorList>
    </citation>
    <scope>NUCLEOTIDE SEQUENCE</scope>
    <source>
        <strain evidence="7">IHI 201604</strain>
    </source>
</reference>
<dbReference type="Gene3D" id="1.25.10.10">
    <property type="entry name" value="Leucine-rich Repeat Variant"/>
    <property type="match status" value="4"/>
</dbReference>
<dbReference type="PANTHER" id="PTHR15651">
    <property type="entry name" value="ARMADILLO REPEAT-CONTAINING PROTEIN 8"/>
    <property type="match status" value="1"/>
</dbReference>
<feature type="region of interest" description="Disordered" evidence="6">
    <location>
        <begin position="296"/>
        <end position="315"/>
    </location>
</feature>
<evidence type="ECO:0000256" key="6">
    <source>
        <dbReference type="SAM" id="MobiDB-lite"/>
    </source>
</evidence>
<evidence type="ECO:0000313" key="7">
    <source>
        <dbReference type="EMBL" id="KAF7543354.1"/>
    </source>
</evidence>
<organism evidence="7 8">
    <name type="scientific">Cylindrodendrum hubeiense</name>
    <dbReference type="NCBI Taxonomy" id="595255"/>
    <lineage>
        <taxon>Eukaryota</taxon>
        <taxon>Fungi</taxon>
        <taxon>Dikarya</taxon>
        <taxon>Ascomycota</taxon>
        <taxon>Pezizomycotina</taxon>
        <taxon>Sordariomycetes</taxon>
        <taxon>Hypocreomycetidae</taxon>
        <taxon>Hypocreales</taxon>
        <taxon>Nectriaceae</taxon>
        <taxon>Cylindrodendrum</taxon>
    </lineage>
</organism>
<evidence type="ECO:0008006" key="9">
    <source>
        <dbReference type="Google" id="ProtNLM"/>
    </source>
</evidence>
<evidence type="ECO:0000256" key="1">
    <source>
        <dbReference type="ARBA" id="ARBA00004123"/>
    </source>
</evidence>
<accession>A0A9P5L6Z0</accession>
<dbReference type="GO" id="GO:0005634">
    <property type="term" value="C:nucleus"/>
    <property type="evidence" value="ECO:0007669"/>
    <property type="project" value="UniProtKB-SubCell"/>
</dbReference>
<dbReference type="GO" id="GO:0034657">
    <property type="term" value="C:GID complex"/>
    <property type="evidence" value="ECO:0007669"/>
    <property type="project" value="TreeGrafter"/>
</dbReference>
<dbReference type="PANTHER" id="PTHR15651:SF7">
    <property type="entry name" value="ARMADILLO REPEAT-CONTAINING PROTEIN 8"/>
    <property type="match status" value="1"/>
</dbReference>
<dbReference type="InterPro" id="IPR016024">
    <property type="entry name" value="ARM-type_fold"/>
</dbReference>
<dbReference type="GO" id="GO:0005737">
    <property type="term" value="C:cytoplasm"/>
    <property type="evidence" value="ECO:0007669"/>
    <property type="project" value="UniProtKB-SubCell"/>
</dbReference>
<proteinExistence type="predicted"/>
<evidence type="ECO:0000256" key="4">
    <source>
        <dbReference type="ARBA" id="ARBA00022737"/>
    </source>
</evidence>
<dbReference type="GO" id="GO:0043161">
    <property type="term" value="P:proteasome-mediated ubiquitin-dependent protein catabolic process"/>
    <property type="evidence" value="ECO:0007669"/>
    <property type="project" value="TreeGrafter"/>
</dbReference>
<comment type="subcellular location">
    <subcellularLocation>
        <location evidence="2">Cytoplasm</location>
    </subcellularLocation>
    <subcellularLocation>
        <location evidence="1">Nucleus</location>
    </subcellularLocation>
</comment>
<evidence type="ECO:0000256" key="5">
    <source>
        <dbReference type="ARBA" id="ARBA00023242"/>
    </source>
</evidence>
<sequence>MARPQSPPILSQLRSARTLPEQAAALRALKNEIVGHIQKKEQWISLGVLDPIVRTLATARSPAKPNGKDARFPLVQRHLSEEESVRLQALQLVACFANGGPAFLAPLHAARALPALLANISPFTNAPHLVVAALRALTDIADASALAPTSSPLDLESLADAIFSTQHLESFGAMLSISSTNHILQSQVPLAAGLISRLCREDRHQHALATAGILDALSTRLASVAVARGHVVPGADMVAHAEGLFEAFPEPAPKSLKLRPILEAIAAILGDSKYRTHRLINSPSILAVFPPIKFEPTGETSESKQDQEYPGLGNPRHQPLTAMEYILPINMSRALSTSPYGSGVVSDSQSSSRSSLSKFSSSAIWDSPRPQPTGANLDGDSEEVESPFVPWLVYLVRSSDEYERLLASSILAALIKGGVGSKSLRETTLGLLVVPLLVDMIAKNDKDASDVDELDTTKRTILEQAPVVLARMVVDSDYLQKSAYDCDAVKVLSKLLKHAYTPVQDTAQPRYWSPLPDTEMDLENSTPLTQLGEDGQNSLLIHRLKVREGTLKAIAGLAGGNEDYRKAFLAEEIVSYVVESLSEFPRKPKTIKERTDKASDHTTRQSATAGYGANPAGVIIAGCHVVRMLSRSVSTLRTALVDHGVALPVFRFMKHPDVNIQIAATATIINLVVELLTENGVMKVLCEHAHSDNPALRLNALWALKHFVDAVGPELKKACLEELETEYLVQLICNDTEDSTLNVAQERDSSGIDMDDDVEMEPSDMPHRWLYASNGLVRELDSSQSTKLRQAEDKLAAVRESELNPVRRARNDVLAIQEQGLNFIQNLIGRPEAGLASETTSETAEMVDHLFSELGQDRMFEILSSKLRAKVLHPFSRRTPVAGRETRVLHPQAKIIMAVIYILVHMAASIPRHRQLVIAQTELLKLLAQQASSKDREVRVALCHLIINLTWQEDDGEAQSCAQRAHELRKLGFHTKMETLKHQDGDLDVRERAKTAVWQIQQATY</sequence>
<feature type="compositionally biased region" description="Basic and acidic residues" evidence="6">
    <location>
        <begin position="588"/>
        <end position="603"/>
    </location>
</feature>
<dbReference type="SUPFAM" id="SSF48371">
    <property type="entry name" value="ARM repeat"/>
    <property type="match status" value="2"/>
</dbReference>
<evidence type="ECO:0000256" key="3">
    <source>
        <dbReference type="ARBA" id="ARBA00022490"/>
    </source>
</evidence>
<dbReference type="InterPro" id="IPR011989">
    <property type="entry name" value="ARM-like"/>
</dbReference>
<dbReference type="OrthoDB" id="5559898at2759"/>
<keyword evidence="4" id="KW-0677">Repeat</keyword>
<dbReference type="AlphaFoldDB" id="A0A9P5L6Z0"/>
<dbReference type="Proteomes" id="UP000722485">
    <property type="component" value="Unassembled WGS sequence"/>
</dbReference>
<comment type="caution">
    <text evidence="7">The sequence shown here is derived from an EMBL/GenBank/DDBJ whole genome shotgun (WGS) entry which is preliminary data.</text>
</comment>
<evidence type="ECO:0000256" key="2">
    <source>
        <dbReference type="ARBA" id="ARBA00004496"/>
    </source>
</evidence>
<name>A0A9P5L6Z0_9HYPO</name>
<feature type="region of interest" description="Disordered" evidence="6">
    <location>
        <begin position="588"/>
        <end position="609"/>
    </location>
</feature>
<feature type="region of interest" description="Disordered" evidence="6">
    <location>
        <begin position="362"/>
        <end position="381"/>
    </location>
</feature>